<sequence>MASFAATTSETILTSPDEITTPEFRLVVNSPTPTSSVGASKSEVDIAAIADELMKGRISCRYFLPREVSRSTIEEIIEVARFAPSGNNIQPWQKVYCLTGDKLAVVKEALLTAFVNEPEKHASQYEYYPPLELMPQPYAERRQEFGRMVGQALGIERSDREGRLKAAGSNYQFYNAPVALVVTIHKGLRQGSWLDVGYFLQSISIAACARGLATVTQESITRYQSVLRRQLPIGDDEIVAVGMSMGYPDAELVSRYALPRERREVSDIISFHHT</sequence>
<evidence type="ECO:0000256" key="5">
    <source>
        <dbReference type="ARBA" id="ARBA00023002"/>
    </source>
</evidence>
<gene>
    <name evidence="7" type="ORF">H1R20_g922</name>
</gene>
<evidence type="ECO:0000256" key="2">
    <source>
        <dbReference type="ARBA" id="ARBA00007118"/>
    </source>
</evidence>
<dbReference type="CDD" id="cd02136">
    <property type="entry name" value="PnbA_NfnB-like"/>
    <property type="match status" value="1"/>
</dbReference>
<dbReference type="Gene3D" id="3.40.109.10">
    <property type="entry name" value="NADH Oxidase"/>
    <property type="match status" value="1"/>
</dbReference>
<comment type="cofactor">
    <cofactor evidence="1">
        <name>FMN</name>
        <dbReference type="ChEBI" id="CHEBI:58210"/>
    </cofactor>
</comment>
<organism evidence="7 8">
    <name type="scientific">Candolleomyces eurysporus</name>
    <dbReference type="NCBI Taxonomy" id="2828524"/>
    <lineage>
        <taxon>Eukaryota</taxon>
        <taxon>Fungi</taxon>
        <taxon>Dikarya</taxon>
        <taxon>Basidiomycota</taxon>
        <taxon>Agaricomycotina</taxon>
        <taxon>Agaricomycetes</taxon>
        <taxon>Agaricomycetidae</taxon>
        <taxon>Agaricales</taxon>
        <taxon>Agaricineae</taxon>
        <taxon>Psathyrellaceae</taxon>
        <taxon>Candolleomyces</taxon>
    </lineage>
</organism>
<proteinExistence type="inferred from homology"/>
<name>A0A9W8MMK1_9AGAR</name>
<dbReference type="PANTHER" id="PTHR43673:SF2">
    <property type="entry name" value="NITROREDUCTASE"/>
    <property type="match status" value="1"/>
</dbReference>
<dbReference type="AlphaFoldDB" id="A0A9W8MMK1"/>
<reference evidence="7" key="1">
    <citation type="submission" date="2022-06" db="EMBL/GenBank/DDBJ databases">
        <title>Genome Sequence of Candolleomyces eurysporus.</title>
        <authorList>
            <person name="Buettner E."/>
        </authorList>
    </citation>
    <scope>NUCLEOTIDE SEQUENCE</scope>
    <source>
        <strain evidence="7">VTCC 930004</strain>
    </source>
</reference>
<dbReference type="Pfam" id="PF00881">
    <property type="entry name" value="Nitroreductase"/>
    <property type="match status" value="1"/>
</dbReference>
<keyword evidence="3" id="KW-0285">Flavoprotein</keyword>
<dbReference type="SUPFAM" id="SSF55469">
    <property type="entry name" value="FMN-dependent nitroreductase-like"/>
    <property type="match status" value="1"/>
</dbReference>
<keyword evidence="4" id="KW-0288">FMN</keyword>
<dbReference type="EMBL" id="JANBPK010000157">
    <property type="protein sequence ID" value="KAJ2936171.1"/>
    <property type="molecule type" value="Genomic_DNA"/>
</dbReference>
<evidence type="ECO:0000256" key="4">
    <source>
        <dbReference type="ARBA" id="ARBA00022643"/>
    </source>
</evidence>
<dbReference type="OrthoDB" id="41362at2759"/>
<dbReference type="PANTHER" id="PTHR43673">
    <property type="entry name" value="NAD(P)H NITROREDUCTASE YDGI-RELATED"/>
    <property type="match status" value="1"/>
</dbReference>
<feature type="non-terminal residue" evidence="7">
    <location>
        <position position="1"/>
    </location>
</feature>
<dbReference type="Proteomes" id="UP001140091">
    <property type="component" value="Unassembled WGS sequence"/>
</dbReference>
<dbReference type="InterPro" id="IPR029479">
    <property type="entry name" value="Nitroreductase"/>
</dbReference>
<dbReference type="InterPro" id="IPR000415">
    <property type="entry name" value="Nitroreductase-like"/>
</dbReference>
<evidence type="ECO:0000256" key="1">
    <source>
        <dbReference type="ARBA" id="ARBA00001917"/>
    </source>
</evidence>
<evidence type="ECO:0000256" key="3">
    <source>
        <dbReference type="ARBA" id="ARBA00022630"/>
    </source>
</evidence>
<evidence type="ECO:0000313" key="8">
    <source>
        <dbReference type="Proteomes" id="UP001140091"/>
    </source>
</evidence>
<protein>
    <recommendedName>
        <fullName evidence="6">Nitroreductase domain-containing protein</fullName>
    </recommendedName>
</protein>
<keyword evidence="8" id="KW-1185">Reference proteome</keyword>
<feature type="domain" description="Nitroreductase" evidence="6">
    <location>
        <begin position="55"/>
        <end position="247"/>
    </location>
</feature>
<dbReference type="GO" id="GO:0016491">
    <property type="term" value="F:oxidoreductase activity"/>
    <property type="evidence" value="ECO:0007669"/>
    <property type="project" value="UniProtKB-KW"/>
</dbReference>
<comment type="similarity">
    <text evidence="2">Belongs to the nitroreductase family.</text>
</comment>
<comment type="caution">
    <text evidence="7">The sequence shown here is derived from an EMBL/GenBank/DDBJ whole genome shotgun (WGS) entry which is preliminary data.</text>
</comment>
<evidence type="ECO:0000313" key="7">
    <source>
        <dbReference type="EMBL" id="KAJ2936171.1"/>
    </source>
</evidence>
<accession>A0A9W8MMK1</accession>
<keyword evidence="5" id="KW-0560">Oxidoreductase</keyword>
<evidence type="ECO:0000259" key="6">
    <source>
        <dbReference type="Pfam" id="PF00881"/>
    </source>
</evidence>